<dbReference type="Pfam" id="PF00042">
    <property type="entry name" value="Globin"/>
    <property type="match status" value="1"/>
</dbReference>
<dbReference type="InterPro" id="IPR050532">
    <property type="entry name" value="Globin-like_OT"/>
</dbReference>
<keyword evidence="1 4" id="KW-0349">Heme</keyword>
<evidence type="ECO:0000256" key="3">
    <source>
        <dbReference type="ARBA" id="ARBA00023004"/>
    </source>
</evidence>
<proteinExistence type="inferred from homology"/>
<dbReference type="GO" id="GO:0020037">
    <property type="term" value="F:heme binding"/>
    <property type="evidence" value="ECO:0007669"/>
    <property type="project" value="InterPro"/>
</dbReference>
<dbReference type="AGR" id="WB:WBGene00016184"/>
<dbReference type="PANTHER" id="PTHR46458:SF11">
    <property type="entry name" value="GLOBIN-LIKE PROTEIN 9"/>
    <property type="match status" value="1"/>
</dbReference>
<dbReference type="PANTHER" id="PTHR46458">
    <property type="entry name" value="BLR2807 PROTEIN"/>
    <property type="match status" value="1"/>
</dbReference>
<sequence length="233" mass="26682">MYSRKSSAGNIRFNNSCGNLGTIASLTFSQKQALNLSWRLLKPQASACFRKIFLELEIASPKVKQIFYKAALVDAFNKDDDNSATMEVHIKLTTKFFDELLVSLDDETEFVNKIRGIGSAHAILAKGSNFSSDIWERLGEIAMERVCSHEVVTTREASRAWRTLIAILIDELRGGFEGELRQHRSQSQKRMMFMRRKSSSTDQIEMGKMEDEEELHAKLQQLRMDYNQTLPYT</sequence>
<dbReference type="SMR" id="A0A3B1E8S0"/>
<protein>
    <submittedName>
        <fullName evidence="6">Globin domain-containing protein</fullName>
    </submittedName>
</protein>
<dbReference type="InterPro" id="IPR000971">
    <property type="entry name" value="Globin"/>
</dbReference>
<keyword evidence="4" id="KW-0561">Oxygen transport</keyword>
<dbReference type="OrthoDB" id="5848155at2759"/>
<comment type="similarity">
    <text evidence="4">Belongs to the globin family.</text>
</comment>
<dbReference type="Gene3D" id="1.10.490.10">
    <property type="entry name" value="Globins"/>
    <property type="match status" value="1"/>
</dbReference>
<keyword evidence="2" id="KW-0479">Metal-binding</keyword>
<dbReference type="InterPro" id="IPR044399">
    <property type="entry name" value="Mb-like_M"/>
</dbReference>
<dbReference type="RefSeq" id="NP_001355409.1">
    <property type="nucleotide sequence ID" value="NM_001368599.1"/>
</dbReference>
<gene>
    <name evidence="6 8" type="primary">glb-9</name>
    <name evidence="8" type="ORF">C28F5.2</name>
    <name evidence="6" type="ORF">CELE_C28F5.2</name>
</gene>
<accession>A0A3B1E8S0</accession>
<evidence type="ECO:0000313" key="7">
    <source>
        <dbReference type="Proteomes" id="UP000001940"/>
    </source>
</evidence>
<dbReference type="GeneID" id="182985"/>
<dbReference type="Proteomes" id="UP000001940">
    <property type="component" value="Chromosome II"/>
</dbReference>
<name>A0A3B1E8S0_CAEEL</name>
<dbReference type="GO" id="GO:0019825">
    <property type="term" value="F:oxygen binding"/>
    <property type="evidence" value="ECO:0007669"/>
    <property type="project" value="InterPro"/>
</dbReference>
<dbReference type="AlphaFoldDB" id="A0A3B1E8S0"/>
<feature type="domain" description="Globin" evidence="5">
    <location>
        <begin position="25"/>
        <end position="177"/>
    </location>
</feature>
<dbReference type="GO" id="GO:0046872">
    <property type="term" value="F:metal ion binding"/>
    <property type="evidence" value="ECO:0007669"/>
    <property type="project" value="UniProtKB-KW"/>
</dbReference>
<evidence type="ECO:0000256" key="4">
    <source>
        <dbReference type="RuleBase" id="RU000356"/>
    </source>
</evidence>
<keyword evidence="7" id="KW-1185">Reference proteome</keyword>
<dbReference type="InterPro" id="IPR012292">
    <property type="entry name" value="Globin/Proto"/>
</dbReference>
<reference evidence="6 7" key="1">
    <citation type="journal article" date="1998" name="Science">
        <title>Genome sequence of the nematode C. elegans: a platform for investigating biology.</title>
        <authorList>
            <consortium name="The C. elegans sequencing consortium"/>
            <person name="Sulson J.E."/>
            <person name="Waterston R."/>
        </authorList>
    </citation>
    <scope>NUCLEOTIDE SEQUENCE [LARGE SCALE GENOMIC DNA]</scope>
    <source>
        <strain evidence="6 7">Bristol N2</strain>
    </source>
</reference>
<keyword evidence="4" id="KW-0813">Transport</keyword>
<dbReference type="GO" id="GO:0005344">
    <property type="term" value="F:oxygen carrier activity"/>
    <property type="evidence" value="ECO:0007669"/>
    <property type="project" value="UniProtKB-KW"/>
</dbReference>
<evidence type="ECO:0000313" key="6">
    <source>
        <dbReference type="EMBL" id="VAY52119.1"/>
    </source>
</evidence>
<evidence type="ECO:0000259" key="5">
    <source>
        <dbReference type="PROSITE" id="PS01033"/>
    </source>
</evidence>
<dbReference type="WormBase" id="C28F5.2b">
    <property type="protein sequence ID" value="CE52729"/>
    <property type="gene ID" value="WBGene00016184"/>
    <property type="gene designation" value="glb-9"/>
</dbReference>
<dbReference type="SUPFAM" id="SSF46458">
    <property type="entry name" value="Globin-like"/>
    <property type="match status" value="1"/>
</dbReference>
<dbReference type="ExpressionAtlas" id="A0A3B1E8S0">
    <property type="expression patterns" value="baseline"/>
</dbReference>
<dbReference type="Bgee" id="WBGene00016184">
    <property type="expression patterns" value="Expressed in larva and 3 other cell types or tissues"/>
</dbReference>
<dbReference type="PROSITE" id="PS01033">
    <property type="entry name" value="GLOBIN"/>
    <property type="match status" value="1"/>
</dbReference>
<dbReference type="CDD" id="cd01040">
    <property type="entry name" value="Mb-like"/>
    <property type="match status" value="1"/>
</dbReference>
<evidence type="ECO:0000256" key="2">
    <source>
        <dbReference type="ARBA" id="ARBA00022723"/>
    </source>
</evidence>
<evidence type="ECO:0000256" key="1">
    <source>
        <dbReference type="ARBA" id="ARBA00022617"/>
    </source>
</evidence>
<dbReference type="InterPro" id="IPR009050">
    <property type="entry name" value="Globin-like_sf"/>
</dbReference>
<organism evidence="6 7">
    <name type="scientific">Caenorhabditis elegans</name>
    <dbReference type="NCBI Taxonomy" id="6239"/>
    <lineage>
        <taxon>Eukaryota</taxon>
        <taxon>Metazoa</taxon>
        <taxon>Ecdysozoa</taxon>
        <taxon>Nematoda</taxon>
        <taxon>Chromadorea</taxon>
        <taxon>Rhabditida</taxon>
        <taxon>Rhabditina</taxon>
        <taxon>Rhabditomorpha</taxon>
        <taxon>Rhabditoidea</taxon>
        <taxon>Rhabditidae</taxon>
        <taxon>Peloderinae</taxon>
        <taxon>Caenorhabditis</taxon>
    </lineage>
</organism>
<keyword evidence="3" id="KW-0408">Iron</keyword>
<dbReference type="CTD" id="182985"/>
<dbReference type="EMBL" id="BX284602">
    <property type="protein sequence ID" value="VAY52119.1"/>
    <property type="molecule type" value="Genomic_DNA"/>
</dbReference>
<evidence type="ECO:0000313" key="8">
    <source>
        <dbReference type="WormBase" id="C28F5.2b"/>
    </source>
</evidence>